<dbReference type="Gene3D" id="1.10.260.40">
    <property type="entry name" value="lambda repressor-like DNA-binding domains"/>
    <property type="match status" value="1"/>
</dbReference>
<evidence type="ECO:0000259" key="1">
    <source>
        <dbReference type="PROSITE" id="PS50943"/>
    </source>
</evidence>
<organism evidence="2 3">
    <name type="scientific">Marinicauda pacifica</name>
    <dbReference type="NCBI Taxonomy" id="1133559"/>
    <lineage>
        <taxon>Bacteria</taxon>
        <taxon>Pseudomonadati</taxon>
        <taxon>Pseudomonadota</taxon>
        <taxon>Alphaproteobacteria</taxon>
        <taxon>Maricaulales</taxon>
        <taxon>Maricaulaceae</taxon>
        <taxon>Marinicauda</taxon>
    </lineage>
</organism>
<proteinExistence type="predicted"/>
<dbReference type="EMBL" id="SRXV01000002">
    <property type="protein sequence ID" value="TGY92746.1"/>
    <property type="molecule type" value="Genomic_DNA"/>
</dbReference>
<dbReference type="InterPro" id="IPR010982">
    <property type="entry name" value="Lambda_DNA-bd_dom_sf"/>
</dbReference>
<accession>A0A4S2HA50</accession>
<evidence type="ECO:0000313" key="3">
    <source>
        <dbReference type="Proteomes" id="UP000305451"/>
    </source>
</evidence>
<protein>
    <submittedName>
        <fullName evidence="2">XRE family transcriptional regulator</fullName>
    </submittedName>
</protein>
<comment type="caution">
    <text evidence="2">The sequence shown here is derived from an EMBL/GenBank/DDBJ whole genome shotgun (WGS) entry which is preliminary data.</text>
</comment>
<gene>
    <name evidence="2" type="ORF">E5162_06630</name>
</gene>
<dbReference type="CDD" id="cd00093">
    <property type="entry name" value="HTH_XRE"/>
    <property type="match status" value="1"/>
</dbReference>
<dbReference type="InterPro" id="IPR001387">
    <property type="entry name" value="Cro/C1-type_HTH"/>
</dbReference>
<reference evidence="2 3" key="1">
    <citation type="journal article" date="2013" name="Int. J. Syst. Evol. Microbiol.">
        <title>Marinicauda pacifica gen. nov., sp. nov., a prosthecate alphaproteobacterium of the family Hyphomonadaceae isolated from deep seawater.</title>
        <authorList>
            <person name="Zhang X.Y."/>
            <person name="Li G.W."/>
            <person name="Wang C.S."/>
            <person name="Zhang Y.J."/>
            <person name="Xu X.W."/>
            <person name="Li H."/>
            <person name="Liu A."/>
            <person name="Liu C."/>
            <person name="Xie B.B."/>
            <person name="Qin Q.L."/>
            <person name="Xu Z."/>
            <person name="Chen X.L."/>
            <person name="Zhou B.C."/>
            <person name="Zhang Y.Z."/>
        </authorList>
    </citation>
    <scope>NUCLEOTIDE SEQUENCE [LARGE SCALE GENOMIC DNA]</scope>
    <source>
        <strain evidence="2 3">P-1 km-3</strain>
    </source>
</reference>
<sequence>MLDRDDYWPRLIKSLRSREHLTQADLGSRLGVDQTAVSRWERGQDAPALRLRQKIRDLYRQRAAGKQDLVARARVRNALWPASLVGPGAVFIEFNARALAEIGIQVDDLRGRSIYGLFGPDVDCVTERWESAGIFQGELAMTVSLNRIESPDGPTFIKTLDTPHFTWDGDIWCLCEIQRISATEHAKLIEEFGGAHFALPFDALNH</sequence>
<dbReference type="Proteomes" id="UP000305451">
    <property type="component" value="Unassembled WGS sequence"/>
</dbReference>
<dbReference type="SMART" id="SM00530">
    <property type="entry name" value="HTH_XRE"/>
    <property type="match status" value="1"/>
</dbReference>
<dbReference type="Pfam" id="PF01381">
    <property type="entry name" value="HTH_3"/>
    <property type="match status" value="1"/>
</dbReference>
<dbReference type="RefSeq" id="WP_135944204.1">
    <property type="nucleotide sequence ID" value="NZ_BMEI01000002.1"/>
</dbReference>
<feature type="domain" description="HTH cro/C1-type" evidence="1">
    <location>
        <begin position="12"/>
        <end position="66"/>
    </location>
</feature>
<dbReference type="AlphaFoldDB" id="A0A4S2HA50"/>
<dbReference type="SUPFAM" id="SSF47413">
    <property type="entry name" value="lambda repressor-like DNA-binding domains"/>
    <property type="match status" value="1"/>
</dbReference>
<dbReference type="GO" id="GO:0003677">
    <property type="term" value="F:DNA binding"/>
    <property type="evidence" value="ECO:0007669"/>
    <property type="project" value="InterPro"/>
</dbReference>
<dbReference type="PROSITE" id="PS50943">
    <property type="entry name" value="HTH_CROC1"/>
    <property type="match status" value="1"/>
</dbReference>
<evidence type="ECO:0000313" key="2">
    <source>
        <dbReference type="EMBL" id="TGY92746.1"/>
    </source>
</evidence>
<name>A0A4S2HA50_9PROT</name>
<dbReference type="OrthoDB" id="123556at2"/>
<keyword evidence="3" id="KW-1185">Reference proteome</keyword>